<evidence type="ECO:0000259" key="5">
    <source>
        <dbReference type="Pfam" id="PF00085"/>
    </source>
</evidence>
<dbReference type="KEGG" id="zju:107420860"/>
<evidence type="ECO:0000256" key="2">
    <source>
        <dbReference type="ARBA" id="ARBA00022803"/>
    </source>
</evidence>
<dbReference type="InParanoid" id="A0A6P3ZYT8"/>
<sequence length="704" mass="78505">MERITENIMAEMVSYSVEKELGCGFMGKFFQRYWPRKPSVHSLPSNLRNGLKEQSIEKKSQKSPTQNSTRRRSHSEETKPCPKLDQKPTRQPALIHPRNSVSQLKVQGRRPSDAARSSTSSSSGLALIKVSSENQGLAEERKQRRDSIDHQQQQPDESKALVRATSNNAMLLGNLKQQGTRNSLSSNSPNSTPKTLDLNSIVNGRHGYGKIGGNIVMGNIVRKNSDELRGIVVNKLEPEVLKRMGNEAYKQGRFGEALGLYDRAIALDPYKAAYHSNKSAALISLGRIVEAVSESKEAIRIEPSYHRAHHRLATLYISLGDAEKAFCHFKNSGPYTDSKGVDQALALKKSLTRCTEAQKIQDWNILLKETQFAMSSGANSALHLFAQQAEALLNLGKTQEAYNTYQKRPNFSIDISTKFFGLPSTVYQLMIGSLVYLAVGRFEDAVSAAQQAAKLDPNNAELTMTLKRARAVSAARSNGNLLFKASRFAQACVVYSHGLEHDPNNSVLLCNRAACRSKLGQFEKAIEDCNAALNGNPSYSKARLRRADCNAKLERWAASVQDYEVLIRETPGDEEVGRALFEAQLQLKKQRGEDIKDMKFGSNLVYISSNERFRHIVTSPGMSVVLFCNKAKHKRVLQVLEQVCKRFPSVNFLKVEVEDYPYLVKTEGVKNIPTFKIYKNGSRVIEIPGSNHELLESSVKLYSS</sequence>
<evidence type="ECO:0000256" key="1">
    <source>
        <dbReference type="ARBA" id="ARBA00022737"/>
    </source>
</evidence>
<dbReference type="GO" id="GO:0006950">
    <property type="term" value="P:response to stress"/>
    <property type="evidence" value="ECO:0007669"/>
    <property type="project" value="UniProtKB-ARBA"/>
</dbReference>
<feature type="compositionally biased region" description="Basic and acidic residues" evidence="4">
    <location>
        <begin position="138"/>
        <end position="149"/>
    </location>
</feature>
<reference evidence="7" key="1">
    <citation type="submission" date="2025-08" db="UniProtKB">
        <authorList>
            <consortium name="RefSeq"/>
        </authorList>
    </citation>
    <scope>IDENTIFICATION</scope>
    <source>
        <tissue evidence="7">Seedling</tissue>
    </source>
</reference>
<feature type="region of interest" description="Disordered" evidence="4">
    <location>
        <begin position="51"/>
        <end position="159"/>
    </location>
</feature>
<accession>A0A6P3ZYT8</accession>
<feature type="region of interest" description="Disordered" evidence="4">
    <location>
        <begin position="176"/>
        <end position="199"/>
    </location>
</feature>
<dbReference type="GO" id="GO:0005737">
    <property type="term" value="C:cytoplasm"/>
    <property type="evidence" value="ECO:0007669"/>
    <property type="project" value="TreeGrafter"/>
</dbReference>
<keyword evidence="2 3" id="KW-0802">TPR repeat</keyword>
<organism evidence="6 7">
    <name type="scientific">Ziziphus jujuba</name>
    <name type="common">Chinese jujube</name>
    <name type="synonym">Ziziphus sativa</name>
    <dbReference type="NCBI Taxonomy" id="326968"/>
    <lineage>
        <taxon>Eukaryota</taxon>
        <taxon>Viridiplantae</taxon>
        <taxon>Streptophyta</taxon>
        <taxon>Embryophyta</taxon>
        <taxon>Tracheophyta</taxon>
        <taxon>Spermatophyta</taxon>
        <taxon>Magnoliopsida</taxon>
        <taxon>eudicotyledons</taxon>
        <taxon>Gunneridae</taxon>
        <taxon>Pentapetalae</taxon>
        <taxon>rosids</taxon>
        <taxon>fabids</taxon>
        <taxon>Rosales</taxon>
        <taxon>Rhamnaceae</taxon>
        <taxon>Paliureae</taxon>
        <taxon>Ziziphus</taxon>
    </lineage>
</organism>
<feature type="repeat" description="TPR" evidence="3">
    <location>
        <begin position="426"/>
        <end position="459"/>
    </location>
</feature>
<dbReference type="PROSITE" id="PS50005">
    <property type="entry name" value="TPR"/>
    <property type="match status" value="2"/>
</dbReference>
<dbReference type="Gene3D" id="1.25.40.10">
    <property type="entry name" value="Tetratricopeptide repeat domain"/>
    <property type="match status" value="1"/>
</dbReference>
<evidence type="ECO:0000256" key="4">
    <source>
        <dbReference type="SAM" id="MobiDB-lite"/>
    </source>
</evidence>
<dbReference type="PANTHER" id="PTHR46050">
    <property type="entry name" value="TPR REPEAT-CONTAINING THIOREDOXIN"/>
    <property type="match status" value="1"/>
</dbReference>
<keyword evidence="1" id="KW-0677">Repeat</keyword>
<dbReference type="InterPro" id="IPR044534">
    <property type="entry name" value="TTL1-4"/>
</dbReference>
<dbReference type="Proteomes" id="UP001652623">
    <property type="component" value="Chromosome 5"/>
</dbReference>
<dbReference type="SUPFAM" id="SSF52833">
    <property type="entry name" value="Thioredoxin-like"/>
    <property type="match status" value="1"/>
</dbReference>
<feature type="repeat" description="TPR" evidence="3">
    <location>
        <begin position="238"/>
        <end position="271"/>
    </location>
</feature>
<dbReference type="Pfam" id="PF13431">
    <property type="entry name" value="TPR_17"/>
    <property type="match status" value="1"/>
</dbReference>
<dbReference type="RefSeq" id="XP_015885409.3">
    <property type="nucleotide sequence ID" value="XM_016029923.4"/>
</dbReference>
<protein>
    <submittedName>
        <fullName evidence="7">TPR repeat-containing thioredoxin TTL1</fullName>
    </submittedName>
</protein>
<feature type="compositionally biased region" description="Basic and acidic residues" evidence="4">
    <location>
        <begin position="51"/>
        <end position="60"/>
    </location>
</feature>
<dbReference type="SMART" id="SM00028">
    <property type="entry name" value="TPR"/>
    <property type="match status" value="6"/>
</dbReference>
<dbReference type="Pfam" id="PF07719">
    <property type="entry name" value="TPR_2"/>
    <property type="match status" value="1"/>
</dbReference>
<dbReference type="InterPro" id="IPR013766">
    <property type="entry name" value="Thioredoxin_domain"/>
</dbReference>
<dbReference type="InterPro" id="IPR013105">
    <property type="entry name" value="TPR_2"/>
</dbReference>
<feature type="domain" description="Thioredoxin" evidence="5">
    <location>
        <begin position="634"/>
        <end position="696"/>
    </location>
</feature>
<dbReference type="AlphaFoldDB" id="A0A6P3ZYT8"/>
<dbReference type="SUPFAM" id="SSF48452">
    <property type="entry name" value="TPR-like"/>
    <property type="match status" value="2"/>
</dbReference>
<evidence type="ECO:0000256" key="3">
    <source>
        <dbReference type="PROSITE-ProRule" id="PRU00339"/>
    </source>
</evidence>
<dbReference type="GeneID" id="107420860"/>
<dbReference type="Gene3D" id="3.40.30.10">
    <property type="entry name" value="Glutaredoxin"/>
    <property type="match status" value="1"/>
</dbReference>
<dbReference type="CDD" id="cd02947">
    <property type="entry name" value="TRX_family"/>
    <property type="match status" value="1"/>
</dbReference>
<feature type="compositionally biased region" description="Basic and acidic residues" evidence="4">
    <location>
        <begin position="74"/>
        <end position="88"/>
    </location>
</feature>
<dbReference type="InterPro" id="IPR019734">
    <property type="entry name" value="TPR_rpt"/>
</dbReference>
<feature type="compositionally biased region" description="Low complexity" evidence="4">
    <location>
        <begin position="182"/>
        <end position="191"/>
    </location>
</feature>
<dbReference type="PANTHER" id="PTHR46050:SF18">
    <property type="entry name" value="TETRATRICOPEPTIDE REPEAT (TPR)-LIKE SUPERFAMILY PROTEIN"/>
    <property type="match status" value="1"/>
</dbReference>
<proteinExistence type="predicted"/>
<dbReference type="Pfam" id="PF00085">
    <property type="entry name" value="Thioredoxin"/>
    <property type="match status" value="1"/>
</dbReference>
<gene>
    <name evidence="7" type="primary">LOC107420860</name>
</gene>
<keyword evidence="6" id="KW-1185">Reference proteome</keyword>
<name>A0A6P3ZYT8_ZIZJJ</name>
<evidence type="ECO:0000313" key="7">
    <source>
        <dbReference type="RefSeq" id="XP_015885409.3"/>
    </source>
</evidence>
<dbReference type="InterPro" id="IPR011990">
    <property type="entry name" value="TPR-like_helical_dom_sf"/>
</dbReference>
<dbReference type="InterPro" id="IPR036249">
    <property type="entry name" value="Thioredoxin-like_sf"/>
</dbReference>
<evidence type="ECO:0000313" key="6">
    <source>
        <dbReference type="Proteomes" id="UP001652623"/>
    </source>
</evidence>